<comment type="pathway">
    <text evidence="1 7">Cell wall biogenesis; peptidoglycan biosynthesis.</text>
</comment>
<feature type="active site" description="Proton donor/acceptor" evidence="7">
    <location>
        <position position="447"/>
    </location>
</feature>
<dbReference type="InterPro" id="IPR052905">
    <property type="entry name" value="LD-transpeptidase_YkuD-like"/>
</dbReference>
<keyword evidence="3" id="KW-0808">Transferase</keyword>
<dbReference type="EMBL" id="CP159289">
    <property type="protein sequence ID" value="XCH23084.1"/>
    <property type="molecule type" value="Genomic_DNA"/>
</dbReference>
<evidence type="ECO:0000256" key="2">
    <source>
        <dbReference type="ARBA" id="ARBA00005992"/>
    </source>
</evidence>
<dbReference type="GO" id="GO:0008360">
    <property type="term" value="P:regulation of cell shape"/>
    <property type="evidence" value="ECO:0007669"/>
    <property type="project" value="UniProtKB-UniRule"/>
</dbReference>
<evidence type="ECO:0000256" key="4">
    <source>
        <dbReference type="ARBA" id="ARBA00022960"/>
    </source>
</evidence>
<name>A0AAU8FFQ1_9BACT</name>
<dbReference type="Gene3D" id="1.10.101.10">
    <property type="entry name" value="PGBD-like superfamily/PGBD"/>
    <property type="match status" value="1"/>
</dbReference>
<keyword evidence="6 7" id="KW-0961">Cell wall biogenesis/degradation</keyword>
<reference evidence="9" key="1">
    <citation type="submission" date="2024-06" db="EMBL/GenBank/DDBJ databases">
        <title>Sequencing and assembly of the genome of Dyadobacter sp. strain 676, a symbiont of Cyamopsis tetragonoloba.</title>
        <authorList>
            <person name="Guro P."/>
            <person name="Sazanova A."/>
            <person name="Kuznetsova I."/>
            <person name="Belimov A."/>
            <person name="Safronova V."/>
        </authorList>
    </citation>
    <scope>NUCLEOTIDE SEQUENCE</scope>
    <source>
        <strain evidence="9">676</strain>
    </source>
</reference>
<evidence type="ECO:0000256" key="6">
    <source>
        <dbReference type="ARBA" id="ARBA00023316"/>
    </source>
</evidence>
<evidence type="ECO:0000256" key="1">
    <source>
        <dbReference type="ARBA" id="ARBA00004752"/>
    </source>
</evidence>
<dbReference type="Pfam" id="PF03734">
    <property type="entry name" value="YkuD"/>
    <property type="match status" value="1"/>
</dbReference>
<dbReference type="PANTHER" id="PTHR41533">
    <property type="entry name" value="L,D-TRANSPEPTIDASE HI_1667-RELATED"/>
    <property type="match status" value="1"/>
</dbReference>
<feature type="domain" description="L,D-TPase catalytic" evidence="8">
    <location>
        <begin position="337"/>
        <end position="494"/>
    </location>
</feature>
<dbReference type="GO" id="GO:0009252">
    <property type="term" value="P:peptidoglycan biosynthetic process"/>
    <property type="evidence" value="ECO:0007669"/>
    <property type="project" value="UniProtKB-KW"/>
</dbReference>
<dbReference type="GO" id="GO:0016740">
    <property type="term" value="F:transferase activity"/>
    <property type="evidence" value="ECO:0007669"/>
    <property type="project" value="UniProtKB-KW"/>
</dbReference>
<dbReference type="CDD" id="cd16913">
    <property type="entry name" value="YkuD_like"/>
    <property type="match status" value="1"/>
</dbReference>
<dbReference type="GO" id="GO:0004180">
    <property type="term" value="F:carboxypeptidase activity"/>
    <property type="evidence" value="ECO:0007669"/>
    <property type="project" value="UniProtKB-ARBA"/>
</dbReference>
<dbReference type="PANTHER" id="PTHR41533:SF1">
    <property type="entry name" value="L,D-TRANSPEPTIDASE YCBB-RELATED"/>
    <property type="match status" value="1"/>
</dbReference>
<comment type="similarity">
    <text evidence="2">Belongs to the YkuD family.</text>
</comment>
<evidence type="ECO:0000256" key="5">
    <source>
        <dbReference type="ARBA" id="ARBA00022984"/>
    </source>
</evidence>
<feature type="active site" description="Nucleophile" evidence="7">
    <location>
        <position position="466"/>
    </location>
</feature>
<sequence length="559" mass="63968">MKFLTAKTYIGFVHDVLSHMKKTALFLALALFAAACRKTSEKKTEIAVRDTTITVENSFTELFIDTTALASYVAAHTLDDSLTARLRSFYNHRNYQYAWFFPDGMAEFVPIFRSLRNDYIHYSGDSSLYDPSLDKAVDSLAQLKKISPDNALVVDTELALTAQFFRYTDRAYSGDHKINTQELNWFIPRRKLNPEVFLDSLLKNKGQNLSAYEPVNRHYNLLKEKVLQYYTLTKNGEPATVDTEKKFREGDRDTLITALKTRLHLLGDLPEPDSTPVFDTTLVNAVKHFQQRVGQKQTGITGPAFFRELNVPIASRIRQMLINMERIRWMPAAPPTDYILVNIPEFTLHAYEQGKLSFDMVVVVGSEANSTVIFSGTLNQIVFSPYWNVPASILKKEVLPGIKKNRNYLARHNMEWNGGSVRQKPGKSNSLGLVKFLFPNSYSIYFHDTPSKSLFKESQRAFSHGCIRLSEPKKLAEWLLRKDSTWTSEKITAAMNAGKEKYVRLRGKNEIPVFIGYFTSWVDQHGNLQFRKDVYGHDRKMEERLFGNTEMPVAQAAGR</sequence>
<dbReference type="InterPro" id="IPR045380">
    <property type="entry name" value="LD_TPept_scaffold_dom"/>
</dbReference>
<gene>
    <name evidence="9" type="ORF">ABV298_22520</name>
</gene>
<proteinExistence type="inferred from homology"/>
<dbReference type="PROSITE" id="PS52029">
    <property type="entry name" value="LD_TPASE"/>
    <property type="match status" value="1"/>
</dbReference>
<dbReference type="AlphaFoldDB" id="A0AAU8FFQ1"/>
<evidence type="ECO:0000256" key="3">
    <source>
        <dbReference type="ARBA" id="ARBA00022679"/>
    </source>
</evidence>
<keyword evidence="4 7" id="KW-0133">Cell shape</keyword>
<dbReference type="SUPFAM" id="SSF141523">
    <property type="entry name" value="L,D-transpeptidase catalytic domain-like"/>
    <property type="match status" value="1"/>
</dbReference>
<organism evidence="9">
    <name type="scientific">Dyadobacter sp. 676</name>
    <dbReference type="NCBI Taxonomy" id="3088362"/>
    <lineage>
        <taxon>Bacteria</taxon>
        <taxon>Pseudomonadati</taxon>
        <taxon>Bacteroidota</taxon>
        <taxon>Cytophagia</taxon>
        <taxon>Cytophagales</taxon>
        <taxon>Spirosomataceae</taxon>
        <taxon>Dyadobacter</taxon>
    </lineage>
</organism>
<dbReference type="InterPro" id="IPR038063">
    <property type="entry name" value="Transpep_catalytic_dom"/>
</dbReference>
<dbReference type="InterPro" id="IPR036365">
    <property type="entry name" value="PGBD-like_sf"/>
</dbReference>
<dbReference type="InterPro" id="IPR002477">
    <property type="entry name" value="Peptidoglycan-bd-like"/>
</dbReference>
<dbReference type="SUPFAM" id="SSF47090">
    <property type="entry name" value="PGBD-like"/>
    <property type="match status" value="1"/>
</dbReference>
<protein>
    <submittedName>
        <fullName evidence="9">L,D-transpeptidase family protein</fullName>
    </submittedName>
</protein>
<dbReference type="InterPro" id="IPR036366">
    <property type="entry name" value="PGBDSf"/>
</dbReference>
<evidence type="ECO:0000313" key="9">
    <source>
        <dbReference type="EMBL" id="XCH23084.1"/>
    </source>
</evidence>
<dbReference type="GO" id="GO:0071555">
    <property type="term" value="P:cell wall organization"/>
    <property type="evidence" value="ECO:0007669"/>
    <property type="project" value="UniProtKB-UniRule"/>
</dbReference>
<dbReference type="Pfam" id="PF20142">
    <property type="entry name" value="Scaffold"/>
    <property type="match status" value="1"/>
</dbReference>
<accession>A0AAU8FFQ1</accession>
<dbReference type="RefSeq" id="WP_353718410.1">
    <property type="nucleotide sequence ID" value="NZ_CP159289.1"/>
</dbReference>
<keyword evidence="5 7" id="KW-0573">Peptidoglycan synthesis</keyword>
<dbReference type="InterPro" id="IPR005490">
    <property type="entry name" value="LD_TPept_cat_dom"/>
</dbReference>
<evidence type="ECO:0000259" key="8">
    <source>
        <dbReference type="PROSITE" id="PS52029"/>
    </source>
</evidence>
<dbReference type="Gene3D" id="2.40.440.10">
    <property type="entry name" value="L,D-transpeptidase catalytic domain-like"/>
    <property type="match status" value="1"/>
</dbReference>
<dbReference type="Pfam" id="PF01471">
    <property type="entry name" value="PG_binding_1"/>
    <property type="match status" value="1"/>
</dbReference>
<evidence type="ECO:0000256" key="7">
    <source>
        <dbReference type="PROSITE-ProRule" id="PRU01373"/>
    </source>
</evidence>